<sequence length="60" mass="7174">PSEEEINKKLESIMENFEKLKLDDLAKLCKIDRQLVIEKISYWSKKYNIIISGDYIIKKK</sequence>
<organism evidence="1">
    <name type="scientific">marine sediment metagenome</name>
    <dbReference type="NCBI Taxonomy" id="412755"/>
    <lineage>
        <taxon>unclassified sequences</taxon>
        <taxon>metagenomes</taxon>
        <taxon>ecological metagenomes</taxon>
    </lineage>
</organism>
<protein>
    <recommendedName>
        <fullName evidence="2">Translation elongation factor SelB winged helix type 3 domain-containing protein</fullName>
    </recommendedName>
</protein>
<evidence type="ECO:0008006" key="2">
    <source>
        <dbReference type="Google" id="ProtNLM"/>
    </source>
</evidence>
<dbReference type="AlphaFoldDB" id="X1FT41"/>
<dbReference type="EMBL" id="BARU01020401">
    <property type="protein sequence ID" value="GAH48846.1"/>
    <property type="molecule type" value="Genomic_DNA"/>
</dbReference>
<reference evidence="1" key="1">
    <citation type="journal article" date="2014" name="Front. Microbiol.">
        <title>High frequency of phylogenetically diverse reductive dehalogenase-homologous genes in deep subseafloor sedimentary metagenomes.</title>
        <authorList>
            <person name="Kawai M."/>
            <person name="Futagami T."/>
            <person name="Toyoda A."/>
            <person name="Takaki Y."/>
            <person name="Nishi S."/>
            <person name="Hori S."/>
            <person name="Arai W."/>
            <person name="Tsubouchi T."/>
            <person name="Morono Y."/>
            <person name="Uchiyama I."/>
            <person name="Ito T."/>
            <person name="Fujiyama A."/>
            <person name="Inagaki F."/>
            <person name="Takami H."/>
        </authorList>
    </citation>
    <scope>NUCLEOTIDE SEQUENCE</scope>
    <source>
        <strain evidence="1">Expedition CK06-06</strain>
    </source>
</reference>
<gene>
    <name evidence="1" type="ORF">S03H2_33516</name>
</gene>
<comment type="caution">
    <text evidence="1">The sequence shown here is derived from an EMBL/GenBank/DDBJ whole genome shotgun (WGS) entry which is preliminary data.</text>
</comment>
<evidence type="ECO:0000313" key="1">
    <source>
        <dbReference type="EMBL" id="GAH48846.1"/>
    </source>
</evidence>
<proteinExistence type="predicted"/>
<name>X1FT41_9ZZZZ</name>
<accession>X1FT41</accession>
<feature type="non-terminal residue" evidence="1">
    <location>
        <position position="1"/>
    </location>
</feature>